<dbReference type="InterPro" id="IPR011711">
    <property type="entry name" value="GntR_C"/>
</dbReference>
<evidence type="ECO:0000256" key="1">
    <source>
        <dbReference type="ARBA" id="ARBA00023015"/>
    </source>
</evidence>
<dbReference type="Pfam" id="PF07729">
    <property type="entry name" value="FCD"/>
    <property type="match status" value="1"/>
</dbReference>
<dbReference type="SMART" id="SM00345">
    <property type="entry name" value="HTH_GNTR"/>
    <property type="match status" value="1"/>
</dbReference>
<keyword evidence="2" id="KW-0238">DNA-binding</keyword>
<dbReference type="OrthoDB" id="9788098at2"/>
<dbReference type="CDD" id="cd07377">
    <property type="entry name" value="WHTH_GntR"/>
    <property type="match status" value="1"/>
</dbReference>
<evidence type="ECO:0000259" key="4">
    <source>
        <dbReference type="PROSITE" id="PS50949"/>
    </source>
</evidence>
<dbReference type="PANTHER" id="PTHR43537">
    <property type="entry name" value="TRANSCRIPTIONAL REGULATOR, GNTR FAMILY"/>
    <property type="match status" value="1"/>
</dbReference>
<organism evidence="5 6">
    <name type="scientific">Phreatobacter stygius</name>
    <dbReference type="NCBI Taxonomy" id="1940610"/>
    <lineage>
        <taxon>Bacteria</taxon>
        <taxon>Pseudomonadati</taxon>
        <taxon>Pseudomonadota</taxon>
        <taxon>Alphaproteobacteria</taxon>
        <taxon>Hyphomicrobiales</taxon>
        <taxon>Phreatobacteraceae</taxon>
        <taxon>Phreatobacter</taxon>
    </lineage>
</organism>
<dbReference type="Gene3D" id="1.10.10.10">
    <property type="entry name" value="Winged helix-like DNA-binding domain superfamily/Winged helix DNA-binding domain"/>
    <property type="match status" value="1"/>
</dbReference>
<dbReference type="SMART" id="SM00895">
    <property type="entry name" value="FCD"/>
    <property type="match status" value="1"/>
</dbReference>
<dbReference type="InterPro" id="IPR036390">
    <property type="entry name" value="WH_DNA-bd_sf"/>
</dbReference>
<dbReference type="SUPFAM" id="SSF46785">
    <property type="entry name" value="Winged helix' DNA-binding domain"/>
    <property type="match status" value="1"/>
</dbReference>
<proteinExistence type="predicted"/>
<reference evidence="5 6" key="1">
    <citation type="submission" date="2019-04" db="EMBL/GenBank/DDBJ databases">
        <title>Phreatobacter aquaticus sp. nov.</title>
        <authorList>
            <person name="Choi A."/>
        </authorList>
    </citation>
    <scope>NUCLEOTIDE SEQUENCE [LARGE SCALE GENOMIC DNA]</scope>
    <source>
        <strain evidence="5 6">KCTC 52518</strain>
    </source>
</reference>
<protein>
    <submittedName>
        <fullName evidence="5">GntR family transcriptional regulator</fullName>
    </submittedName>
</protein>
<dbReference type="Pfam" id="PF00392">
    <property type="entry name" value="GntR"/>
    <property type="match status" value="1"/>
</dbReference>
<evidence type="ECO:0000313" key="6">
    <source>
        <dbReference type="Proteomes" id="UP000298781"/>
    </source>
</evidence>
<evidence type="ECO:0000313" key="5">
    <source>
        <dbReference type="EMBL" id="QCI65902.1"/>
    </source>
</evidence>
<name>A0A4D7BD47_9HYPH</name>
<dbReference type="InterPro" id="IPR036388">
    <property type="entry name" value="WH-like_DNA-bd_sf"/>
</dbReference>
<dbReference type="AlphaFoldDB" id="A0A4D7BD47"/>
<dbReference type="PANTHER" id="PTHR43537:SF45">
    <property type="entry name" value="GNTR FAMILY REGULATORY PROTEIN"/>
    <property type="match status" value="1"/>
</dbReference>
<feature type="domain" description="HTH gntR-type" evidence="4">
    <location>
        <begin position="15"/>
        <end position="82"/>
    </location>
</feature>
<dbReference type="Gene3D" id="1.20.120.530">
    <property type="entry name" value="GntR ligand-binding domain-like"/>
    <property type="match status" value="1"/>
</dbReference>
<dbReference type="Proteomes" id="UP000298781">
    <property type="component" value="Chromosome"/>
</dbReference>
<dbReference type="InterPro" id="IPR000524">
    <property type="entry name" value="Tscrpt_reg_HTH_GntR"/>
</dbReference>
<keyword evidence="6" id="KW-1185">Reference proteome</keyword>
<dbReference type="GO" id="GO:0003677">
    <property type="term" value="F:DNA binding"/>
    <property type="evidence" value="ECO:0007669"/>
    <property type="project" value="UniProtKB-KW"/>
</dbReference>
<gene>
    <name evidence="5" type="ORF">E8M01_17800</name>
</gene>
<dbReference type="KEGG" id="pstg:E8M01_17800"/>
<accession>A0A4D7BD47</accession>
<keyword evidence="1" id="KW-0805">Transcription regulation</keyword>
<dbReference type="SUPFAM" id="SSF48008">
    <property type="entry name" value="GntR ligand-binding domain-like"/>
    <property type="match status" value="1"/>
</dbReference>
<keyword evidence="3" id="KW-0804">Transcription</keyword>
<evidence type="ECO:0000256" key="3">
    <source>
        <dbReference type="ARBA" id="ARBA00023163"/>
    </source>
</evidence>
<dbReference type="EMBL" id="CP039690">
    <property type="protein sequence ID" value="QCI65902.1"/>
    <property type="molecule type" value="Genomic_DNA"/>
</dbReference>
<dbReference type="GO" id="GO:0003700">
    <property type="term" value="F:DNA-binding transcription factor activity"/>
    <property type="evidence" value="ECO:0007669"/>
    <property type="project" value="InterPro"/>
</dbReference>
<dbReference type="InterPro" id="IPR008920">
    <property type="entry name" value="TF_FadR/GntR_C"/>
</dbReference>
<dbReference type="RefSeq" id="WP_136961348.1">
    <property type="nucleotide sequence ID" value="NZ_CP039690.1"/>
</dbReference>
<sequence>MSNDEPRSGRMPRGRTAAEAVYLALRDDIVSLARKPGSQVNEKAIALAHGVSRTPVREAILRLAGEGLIDVVSKAGTYVSRIRLSALAETIVVRKALEEVTVRAAVAHATPSQIIEMRALLTRQAEASEAGDQGAFHLADEAFHETIARAGGFPGIWALVQTVKLQVDRYRRLTLPQPGRMALVIREHKLVLDAIEARDADAAAEAMGRHIAGLDVNLAEIRRINPNHFEEDVATIQRFVA</sequence>
<evidence type="ECO:0000256" key="2">
    <source>
        <dbReference type="ARBA" id="ARBA00023125"/>
    </source>
</evidence>
<dbReference type="PROSITE" id="PS50949">
    <property type="entry name" value="HTH_GNTR"/>
    <property type="match status" value="1"/>
</dbReference>